<evidence type="ECO:0000313" key="2">
    <source>
        <dbReference type="EMBL" id="VEH99184.1"/>
    </source>
</evidence>
<sequence length="84" mass="9321">MADCLFKNGQSFSNLKHSCLELSTVNIQLNPLENGASTKGNICYILFDNKNNNGEIFLPLQDKGIILKKTVEGNWSNGEYNLIA</sequence>
<evidence type="ECO:0000313" key="3">
    <source>
        <dbReference type="Proteomes" id="UP000028349"/>
    </source>
</evidence>
<dbReference type="OrthoDB" id="1099822at2"/>
<name>A0A448NR17_9FLAO</name>
<proteinExistence type="predicted"/>
<dbReference type="KEGG" id="cant:NCTC13489_01383"/>
<gene>
    <name evidence="1" type="ORF">HY04_10900</name>
    <name evidence="2" type="ORF">NCTC13489_01383</name>
</gene>
<dbReference type="AlphaFoldDB" id="A0A448NR17"/>
<accession>A0A448NR17</accession>
<dbReference type="Proteomes" id="UP000270036">
    <property type="component" value="Chromosome"/>
</dbReference>
<reference evidence="1 3" key="1">
    <citation type="submission" date="2014-07" db="EMBL/GenBank/DDBJ databases">
        <authorList>
            <person name="Pisani N.G."/>
            <person name="Newman J.D."/>
        </authorList>
    </citation>
    <scope>NUCLEOTIDE SEQUENCE [LARGE SCALE GENOMIC DNA]</scope>
    <source>
        <strain evidence="1 3">LMG 24720</strain>
    </source>
</reference>
<organism evidence="2 4">
    <name type="scientific">Kaistella antarctica</name>
    <dbReference type="NCBI Taxonomy" id="266748"/>
    <lineage>
        <taxon>Bacteria</taxon>
        <taxon>Pseudomonadati</taxon>
        <taxon>Bacteroidota</taxon>
        <taxon>Flavobacteriia</taxon>
        <taxon>Flavobacteriales</taxon>
        <taxon>Weeksellaceae</taxon>
        <taxon>Chryseobacterium group</taxon>
        <taxon>Kaistella</taxon>
    </lineage>
</organism>
<evidence type="ECO:0000313" key="4">
    <source>
        <dbReference type="Proteomes" id="UP000270036"/>
    </source>
</evidence>
<dbReference type="EMBL" id="JPEP01000002">
    <property type="protein sequence ID" value="KEY18957.1"/>
    <property type="molecule type" value="Genomic_DNA"/>
</dbReference>
<keyword evidence="3" id="KW-1185">Reference proteome</keyword>
<protein>
    <submittedName>
        <fullName evidence="2">Uncharacterized protein</fullName>
    </submittedName>
</protein>
<reference evidence="2 4" key="2">
    <citation type="submission" date="2018-12" db="EMBL/GenBank/DDBJ databases">
        <authorList>
            <consortium name="Pathogen Informatics"/>
        </authorList>
    </citation>
    <scope>NUCLEOTIDE SEQUENCE [LARGE SCALE GENOMIC DNA]</scope>
    <source>
        <strain evidence="2 4">NCTC13489</strain>
    </source>
</reference>
<dbReference type="RefSeq" id="WP_034719658.1">
    <property type="nucleotide sequence ID" value="NZ_FOIX01000004.1"/>
</dbReference>
<dbReference type="Proteomes" id="UP000028349">
    <property type="component" value="Unassembled WGS sequence"/>
</dbReference>
<evidence type="ECO:0000313" key="1">
    <source>
        <dbReference type="EMBL" id="KEY18957.1"/>
    </source>
</evidence>
<dbReference type="EMBL" id="LR134441">
    <property type="protein sequence ID" value="VEH99184.1"/>
    <property type="molecule type" value="Genomic_DNA"/>
</dbReference>